<name>A0A7J6AFL8_AMEME</name>
<evidence type="ECO:0000256" key="2">
    <source>
        <dbReference type="SAM" id="SignalP"/>
    </source>
</evidence>
<feature type="region of interest" description="Disordered" evidence="1">
    <location>
        <begin position="88"/>
        <end position="107"/>
    </location>
</feature>
<dbReference type="AlphaFoldDB" id="A0A7J6AFL8"/>
<proteinExistence type="predicted"/>
<keyword evidence="4" id="KW-1185">Reference proteome</keyword>
<feature type="region of interest" description="Disordered" evidence="1">
    <location>
        <begin position="43"/>
        <end position="72"/>
    </location>
</feature>
<accession>A0A7J6AFL8</accession>
<keyword evidence="2" id="KW-0732">Signal</keyword>
<comment type="caution">
    <text evidence="3">The sequence shown here is derived from an EMBL/GenBank/DDBJ whole genome shotgun (WGS) entry which is preliminary data.</text>
</comment>
<evidence type="ECO:0000313" key="3">
    <source>
        <dbReference type="EMBL" id="KAF4081692.1"/>
    </source>
</evidence>
<dbReference type="Proteomes" id="UP000593565">
    <property type="component" value="Unassembled WGS sequence"/>
</dbReference>
<evidence type="ECO:0000313" key="4">
    <source>
        <dbReference type="Proteomes" id="UP000593565"/>
    </source>
</evidence>
<feature type="compositionally biased region" description="Polar residues" evidence="1">
    <location>
        <begin position="48"/>
        <end position="66"/>
    </location>
</feature>
<feature type="chain" id="PRO_5029536694" description="Prolactin receptor" evidence="2">
    <location>
        <begin position="18"/>
        <end position="107"/>
    </location>
</feature>
<reference evidence="3 4" key="1">
    <citation type="submission" date="2020-02" db="EMBL/GenBank/DDBJ databases">
        <title>A chromosome-scale genome assembly of the black bullhead catfish (Ameiurus melas).</title>
        <authorList>
            <person name="Wen M."/>
            <person name="Zham M."/>
            <person name="Cabau C."/>
            <person name="Klopp C."/>
            <person name="Donnadieu C."/>
            <person name="Roques C."/>
            <person name="Bouchez O."/>
            <person name="Lampietro C."/>
            <person name="Jouanno E."/>
            <person name="Herpin A."/>
            <person name="Louis A."/>
            <person name="Berthelot C."/>
            <person name="Parey E."/>
            <person name="Roest-Crollius H."/>
            <person name="Braasch I."/>
            <person name="Postlethwait J."/>
            <person name="Robinson-Rechavi M."/>
            <person name="Echchiki A."/>
            <person name="Begum T."/>
            <person name="Montfort J."/>
            <person name="Schartl M."/>
            <person name="Bobe J."/>
            <person name="Guiguen Y."/>
        </authorList>
    </citation>
    <scope>NUCLEOTIDE SEQUENCE [LARGE SCALE GENOMIC DNA]</scope>
    <source>
        <strain evidence="3">M_S1</strain>
        <tissue evidence="3">Blood</tissue>
    </source>
</reference>
<organism evidence="3 4">
    <name type="scientific">Ameiurus melas</name>
    <name type="common">Black bullhead</name>
    <name type="synonym">Silurus melas</name>
    <dbReference type="NCBI Taxonomy" id="219545"/>
    <lineage>
        <taxon>Eukaryota</taxon>
        <taxon>Metazoa</taxon>
        <taxon>Chordata</taxon>
        <taxon>Craniata</taxon>
        <taxon>Vertebrata</taxon>
        <taxon>Euteleostomi</taxon>
        <taxon>Actinopterygii</taxon>
        <taxon>Neopterygii</taxon>
        <taxon>Teleostei</taxon>
        <taxon>Ostariophysi</taxon>
        <taxon>Siluriformes</taxon>
        <taxon>Ictaluridae</taxon>
        <taxon>Ameiurus</taxon>
    </lineage>
</organism>
<dbReference type="EMBL" id="JAAGNN010000013">
    <property type="protein sequence ID" value="KAF4081692.1"/>
    <property type="molecule type" value="Genomic_DNA"/>
</dbReference>
<sequence length="107" mass="11794">MLPVWCFSVLLLSAVPGLPHHTGDKQNSTSVLLQTAVLGLPLDAVDKPNSTSDRNKSYCNQTQGIPQSRPPVKSFWFPTMNIHRLDDVLRPGNEESVDTWSPKSPGK</sequence>
<gene>
    <name evidence="3" type="ORF">AMELA_G00164240</name>
</gene>
<feature type="compositionally biased region" description="Polar residues" evidence="1">
    <location>
        <begin position="98"/>
        <end position="107"/>
    </location>
</feature>
<evidence type="ECO:0000256" key="1">
    <source>
        <dbReference type="SAM" id="MobiDB-lite"/>
    </source>
</evidence>
<evidence type="ECO:0008006" key="5">
    <source>
        <dbReference type="Google" id="ProtNLM"/>
    </source>
</evidence>
<feature type="signal peptide" evidence="2">
    <location>
        <begin position="1"/>
        <end position="17"/>
    </location>
</feature>
<protein>
    <recommendedName>
        <fullName evidence="5">Prolactin receptor</fullName>
    </recommendedName>
</protein>